<dbReference type="Proteomes" id="UP001208692">
    <property type="component" value="Unassembled WGS sequence"/>
</dbReference>
<protein>
    <submittedName>
        <fullName evidence="1">Uncharacterized protein</fullName>
    </submittedName>
</protein>
<dbReference type="EMBL" id="BQKB01000038">
    <property type="protein sequence ID" value="GJM53393.1"/>
    <property type="molecule type" value="Genomic_DNA"/>
</dbReference>
<keyword evidence="4" id="KW-1185">Reference proteome</keyword>
<accession>A0AAV5AXK3</accession>
<evidence type="ECO:0000313" key="4">
    <source>
        <dbReference type="Proteomes" id="UP001208692"/>
    </source>
</evidence>
<evidence type="ECO:0000313" key="1">
    <source>
        <dbReference type="EMBL" id="GJM50656.1"/>
    </source>
</evidence>
<gene>
    <name evidence="1" type="ORF">RCZ15_16290</name>
    <name evidence="2" type="ORF">RCZ16_17100</name>
</gene>
<organism evidence="1 3">
    <name type="scientific">Capnocytophaga catalasegens</name>
    <dbReference type="NCBI Taxonomy" id="1004260"/>
    <lineage>
        <taxon>Bacteria</taxon>
        <taxon>Pseudomonadati</taxon>
        <taxon>Bacteroidota</taxon>
        <taxon>Flavobacteriia</taxon>
        <taxon>Flavobacteriales</taxon>
        <taxon>Flavobacteriaceae</taxon>
        <taxon>Capnocytophaga</taxon>
    </lineage>
</organism>
<dbReference type="Proteomes" id="UP001207736">
    <property type="component" value="Unassembled WGS sequence"/>
</dbReference>
<dbReference type="AlphaFoldDB" id="A0AAV5AXK3"/>
<evidence type="ECO:0000313" key="2">
    <source>
        <dbReference type="EMBL" id="GJM53393.1"/>
    </source>
</evidence>
<name>A0AAV5AXK3_9FLAO</name>
<evidence type="ECO:0000313" key="3">
    <source>
        <dbReference type="Proteomes" id="UP001207736"/>
    </source>
</evidence>
<sequence length="176" mass="20998">MNNQKIYLLKRVCKYGNEEILYLTKEEAAFEPLQDAFVKKNPCRKCGKLKYDSMSIETPEIDDELFALWRDNDEYYFLQQDEDLLLAKMSHLNRLLTAFDDENFPSEKKIVVVNALCVLLFDNLKLPKETYTDEQNAQMQENKAILLPKLQKRREKIIAYQDCIWDYVWKEIKKVL</sequence>
<comment type="caution">
    <text evidence="1">The sequence shown here is derived from an EMBL/GenBank/DDBJ whole genome shotgun (WGS) entry which is preliminary data.</text>
</comment>
<dbReference type="EMBL" id="BQKA01000031">
    <property type="protein sequence ID" value="GJM50656.1"/>
    <property type="molecule type" value="Genomic_DNA"/>
</dbReference>
<reference evidence="1 4" key="1">
    <citation type="submission" date="2021-11" db="EMBL/GenBank/DDBJ databases">
        <title>Draft genome sequence of Capnocytophaga sp. strain KC07075 isolated from cat oral cavity.</title>
        <authorList>
            <person name="Suzuki M."/>
            <person name="Imaoka K."/>
            <person name="Kimura M."/>
            <person name="Morikawa S."/>
            <person name="Maeda K."/>
        </authorList>
    </citation>
    <scope>NUCLEOTIDE SEQUENCE</scope>
    <source>
        <strain evidence="1">KC07075</strain>
        <strain evidence="2 4">KC07079</strain>
    </source>
</reference>
<dbReference type="RefSeq" id="WP_264845419.1">
    <property type="nucleotide sequence ID" value="NZ_BPMA01000011.1"/>
</dbReference>
<proteinExistence type="predicted"/>